<name>A0A9D1PV15_9SPIO</name>
<evidence type="ECO:0000313" key="1">
    <source>
        <dbReference type="EMBL" id="HIV99278.1"/>
    </source>
</evidence>
<dbReference type="AlphaFoldDB" id="A0A9D1PV15"/>
<protein>
    <submittedName>
        <fullName evidence="1">Carbohydrate-binding protein</fullName>
    </submittedName>
</protein>
<proteinExistence type="predicted"/>
<reference evidence="1" key="2">
    <citation type="submission" date="2021-04" db="EMBL/GenBank/DDBJ databases">
        <authorList>
            <person name="Gilroy R."/>
        </authorList>
    </citation>
    <scope>NUCLEOTIDE SEQUENCE</scope>
    <source>
        <strain evidence="1">Gambia11-129</strain>
    </source>
</reference>
<dbReference type="InterPro" id="IPR008979">
    <property type="entry name" value="Galactose-bd-like_sf"/>
</dbReference>
<comment type="caution">
    <text evidence="1">The sequence shown here is derived from an EMBL/GenBank/DDBJ whole genome shotgun (WGS) entry which is preliminary data.</text>
</comment>
<dbReference type="Proteomes" id="UP000823936">
    <property type="component" value="Unassembled WGS sequence"/>
</dbReference>
<dbReference type="SUPFAM" id="SSF49785">
    <property type="entry name" value="Galactose-binding domain-like"/>
    <property type="match status" value="1"/>
</dbReference>
<reference evidence="1" key="1">
    <citation type="journal article" date="2021" name="PeerJ">
        <title>Extensive microbial diversity within the chicken gut microbiome revealed by metagenomics and culture.</title>
        <authorList>
            <person name="Gilroy R."/>
            <person name="Ravi A."/>
            <person name="Getino M."/>
            <person name="Pursley I."/>
            <person name="Horton D.L."/>
            <person name="Alikhan N.F."/>
            <person name="Baker D."/>
            <person name="Gharbi K."/>
            <person name="Hall N."/>
            <person name="Watson M."/>
            <person name="Adriaenssens E.M."/>
            <person name="Foster-Nyarko E."/>
            <person name="Jarju S."/>
            <person name="Secka A."/>
            <person name="Antonio M."/>
            <person name="Oren A."/>
            <person name="Chaudhuri R.R."/>
            <person name="La Ragione R."/>
            <person name="Hildebrand F."/>
            <person name="Pallen M.J."/>
        </authorList>
    </citation>
    <scope>NUCLEOTIDE SEQUENCE</scope>
    <source>
        <strain evidence="1">Gambia11-129</strain>
    </source>
</reference>
<sequence>MKIEIIREGSVYRSAEQKNEAYLVFEEEYKEGDVIKVTAEGKGFVTIQLDAVLGRSTVYTDGSAYCLTVPFGQKHDCYHPAAFKGDIHFLWIRNAYSWEYGYRNLALNPYDSHENTAFFPHSKANIETRGESVFASRNAMDGIIAANNHGRWPWSSWGINKDPKAEMYIDFCRDVLVDRIVFYNRADFPHDAWWDSAEITFSDGSTEVFNFVKKDGAQSFDIKQRKISALTLHSLIKADDPSPFPALIQLEVYGKEC</sequence>
<evidence type="ECO:0000313" key="2">
    <source>
        <dbReference type="Proteomes" id="UP000823936"/>
    </source>
</evidence>
<gene>
    <name evidence="1" type="ORF">IAB12_05845</name>
</gene>
<accession>A0A9D1PV15</accession>
<organism evidence="1 2">
    <name type="scientific">Candidatus Ornithospirochaeta avicola</name>
    <dbReference type="NCBI Taxonomy" id="2840896"/>
    <lineage>
        <taxon>Bacteria</taxon>
        <taxon>Pseudomonadati</taxon>
        <taxon>Spirochaetota</taxon>
        <taxon>Spirochaetia</taxon>
        <taxon>Spirochaetales</taxon>
        <taxon>Spirochaetaceae</taxon>
        <taxon>Spirochaetaceae incertae sedis</taxon>
        <taxon>Candidatus Ornithospirochaeta</taxon>
    </lineage>
</organism>
<dbReference type="EMBL" id="DXHU01000022">
    <property type="protein sequence ID" value="HIV99278.1"/>
    <property type="molecule type" value="Genomic_DNA"/>
</dbReference>